<keyword evidence="7" id="KW-0328">Glycosyltransferase</keyword>
<dbReference type="Pfam" id="PF00905">
    <property type="entry name" value="Transpeptidase"/>
    <property type="match status" value="1"/>
</dbReference>
<keyword evidence="14" id="KW-0961">Cell wall biogenesis/degradation</keyword>
<evidence type="ECO:0000256" key="7">
    <source>
        <dbReference type="ARBA" id="ARBA00022676"/>
    </source>
</evidence>
<dbReference type="InterPro" id="IPR001264">
    <property type="entry name" value="Glyco_trans_51"/>
</dbReference>
<feature type="domain" description="Glycosyl transferase family 51" evidence="19">
    <location>
        <begin position="129"/>
        <end position="301"/>
    </location>
</feature>
<protein>
    <submittedName>
        <fullName evidence="20">Penicillin-binding protein</fullName>
    </submittedName>
</protein>
<evidence type="ECO:0000313" key="20">
    <source>
        <dbReference type="EMBL" id="HEX61739.1"/>
    </source>
</evidence>
<dbReference type="Gene3D" id="3.40.710.10">
    <property type="entry name" value="DD-peptidase/beta-lactamase superfamily"/>
    <property type="match status" value="1"/>
</dbReference>
<dbReference type="SUPFAM" id="SSF53955">
    <property type="entry name" value="Lysozyme-like"/>
    <property type="match status" value="1"/>
</dbReference>
<evidence type="ECO:0000256" key="12">
    <source>
        <dbReference type="ARBA" id="ARBA00023136"/>
    </source>
</evidence>
<keyword evidence="12 17" id="KW-0472">Membrane</keyword>
<dbReference type="Pfam" id="PF00912">
    <property type="entry name" value="Transgly"/>
    <property type="match status" value="1"/>
</dbReference>
<evidence type="ECO:0000256" key="5">
    <source>
        <dbReference type="ARBA" id="ARBA00022645"/>
    </source>
</evidence>
<dbReference type="GO" id="GO:0008955">
    <property type="term" value="F:peptidoglycan glycosyltransferase activity"/>
    <property type="evidence" value="ECO:0007669"/>
    <property type="project" value="UniProtKB-EC"/>
</dbReference>
<comment type="caution">
    <text evidence="20">The sequence shown here is derived from an EMBL/GenBank/DDBJ whole genome shotgun (WGS) entry which is preliminary data.</text>
</comment>
<dbReference type="GO" id="GO:0006508">
    <property type="term" value="P:proteolysis"/>
    <property type="evidence" value="ECO:0007669"/>
    <property type="project" value="UniProtKB-KW"/>
</dbReference>
<dbReference type="GO" id="GO:0009252">
    <property type="term" value="P:peptidoglycan biosynthetic process"/>
    <property type="evidence" value="ECO:0007669"/>
    <property type="project" value="UniProtKB-KW"/>
</dbReference>
<dbReference type="GO" id="GO:0008360">
    <property type="term" value="P:regulation of cell shape"/>
    <property type="evidence" value="ECO:0007669"/>
    <property type="project" value="UniProtKB-KW"/>
</dbReference>
<evidence type="ECO:0000256" key="14">
    <source>
        <dbReference type="ARBA" id="ARBA00023316"/>
    </source>
</evidence>
<evidence type="ECO:0000256" key="10">
    <source>
        <dbReference type="ARBA" id="ARBA00022960"/>
    </source>
</evidence>
<keyword evidence="8" id="KW-0808">Transferase</keyword>
<evidence type="ECO:0000256" key="16">
    <source>
        <dbReference type="ARBA" id="ARBA00049902"/>
    </source>
</evidence>
<keyword evidence="11" id="KW-0573">Peptidoglycan synthesis</keyword>
<reference evidence="20" key="1">
    <citation type="journal article" date="2020" name="mSystems">
        <title>Genome- and Community-Level Interaction Insights into Carbon Utilization and Element Cycling Functions of Hydrothermarchaeota in Hydrothermal Sediment.</title>
        <authorList>
            <person name="Zhou Z."/>
            <person name="Liu Y."/>
            <person name="Xu W."/>
            <person name="Pan J."/>
            <person name="Luo Z.H."/>
            <person name="Li M."/>
        </authorList>
    </citation>
    <scope>NUCLEOTIDE SEQUENCE [LARGE SCALE GENOMIC DNA]</scope>
    <source>
        <strain evidence="20">SpSt-361</strain>
    </source>
</reference>
<feature type="transmembrane region" description="Helical" evidence="17">
    <location>
        <begin position="36"/>
        <end position="55"/>
    </location>
</feature>
<dbReference type="PANTHER" id="PTHR32282:SF11">
    <property type="entry name" value="PENICILLIN-BINDING PROTEIN 1B"/>
    <property type="match status" value="1"/>
</dbReference>
<evidence type="ECO:0000256" key="4">
    <source>
        <dbReference type="ARBA" id="ARBA00022475"/>
    </source>
</evidence>
<feature type="domain" description="Penicillin-binding protein transpeptidase" evidence="18">
    <location>
        <begin position="389"/>
        <end position="651"/>
    </location>
</feature>
<evidence type="ECO:0000256" key="1">
    <source>
        <dbReference type="ARBA" id="ARBA00004236"/>
    </source>
</evidence>
<sequence>MRSRRYLPTGSRLWGRSRGGILTKIFSPFKKLLKPFWAFFKFLIVKLYQLIFNLLSKLPFFRDLHRHGRKSPLYWINVFATLFLVFMIFSSVALGAMAVYFSKDLPSPDRLIERKVSLSTKIYDRNGTLLYDVYGDENRTLVTLDKVPDIMKQATIAIEDQNFYKHRGFDPLGLMRAAYTTLVRRELQGGSTITQQLVKNALLTKERTVVRKIKEFVLALQIEARYSKDEILQMYFNESPYGGQAIGIQAAAENYFGKNVWELTLAEAALLAGLPQSPSKYSPFRDPELARWRQGEVLRRMREDGYITREQEEEAKNAALGYKPEGSQIRAPHFVMYVKELLAERYGEAFVETGGLQVTTSLDLNWHDRFQQIVTEEIAQDAKWRVSNGALVALNSRTGEILAMVGSRDYFATDIDGQFNVTTSPSRQPGSSIKPLMYATAFKQGFSPATRLIGIPTTFDAGPGQPPYNPQNFANKNYGIFSVRKALGNSLNLPAVKMLSLIGVDNLIATAHDLGITTLTETGRYGIALTLGGGEVKMLDMATAFSVFATGGIRHDPVAILKVTDHNGNILEEFKPNSGIRALSEQVAFLINDILSDSNARSLTFGGGNQLGLNIPGHTVAVKTGTTNDNRDNWAIGYTPAHPDSPVAITIAAWIGNNDNSPMNPNFFAGAARIWNQAMTAYLKDQPNVGFAVPEGITRGTVDALSGMAPGPLTGETDGDYFVAGTVPTEPDNWHSKLWICKPDGLLASEACKAAGQAEERIFTLIKAEKPEWQDDVDAWVAQTYAGQAQYFPPKDTSPLCFDDGGNIVGCTGSGAGPLLDTSKVTFHNFDSGESLVDLNALPHKFEVRARPVAQQGTTITFVQFKLRGNGNPVTDDCEINLNECNAGATPGKDTSAVPGYYSSKDNEPITQNYQLFDLSQQDPTIPGNYILRIEVQDTAGGIKVLEISITIAGP</sequence>
<accession>A0A831Z2C5</accession>
<evidence type="ECO:0000256" key="11">
    <source>
        <dbReference type="ARBA" id="ARBA00022984"/>
    </source>
</evidence>
<evidence type="ECO:0000256" key="8">
    <source>
        <dbReference type="ARBA" id="ARBA00022679"/>
    </source>
</evidence>
<dbReference type="EMBL" id="DSPJ01000033">
    <property type="protein sequence ID" value="HEX61739.1"/>
    <property type="molecule type" value="Genomic_DNA"/>
</dbReference>
<dbReference type="Gene3D" id="1.10.3810.10">
    <property type="entry name" value="Biosynthetic peptidoglycan transglycosylase-like"/>
    <property type="match status" value="1"/>
</dbReference>
<dbReference type="InterPro" id="IPR001460">
    <property type="entry name" value="PCN-bd_Tpept"/>
</dbReference>
<proteinExistence type="inferred from homology"/>
<evidence type="ECO:0000256" key="3">
    <source>
        <dbReference type="ARBA" id="ARBA00007739"/>
    </source>
</evidence>
<dbReference type="SUPFAM" id="SSF56601">
    <property type="entry name" value="beta-lactamase/transpeptidase-like"/>
    <property type="match status" value="1"/>
</dbReference>
<dbReference type="FunFam" id="1.10.3810.10:FF:000001">
    <property type="entry name" value="Penicillin-binding protein 1A"/>
    <property type="match status" value="1"/>
</dbReference>
<dbReference type="AlphaFoldDB" id="A0A831Z2C5"/>
<comment type="catalytic activity">
    <reaction evidence="15">
        <text>Preferential cleavage: (Ac)2-L-Lys-D-Ala-|-D-Ala. Also transpeptidation of peptidyl-alanyl moieties that are N-acyl substituents of D-alanine.</text>
        <dbReference type="EC" id="3.4.16.4"/>
    </reaction>
</comment>
<dbReference type="GO" id="GO:0030288">
    <property type="term" value="C:outer membrane-bounded periplasmic space"/>
    <property type="evidence" value="ECO:0007669"/>
    <property type="project" value="TreeGrafter"/>
</dbReference>
<keyword evidence="5" id="KW-0121">Carboxypeptidase</keyword>
<dbReference type="PANTHER" id="PTHR32282">
    <property type="entry name" value="BINDING PROTEIN TRANSPEPTIDASE, PUTATIVE-RELATED"/>
    <property type="match status" value="1"/>
</dbReference>
<evidence type="ECO:0000256" key="15">
    <source>
        <dbReference type="ARBA" id="ARBA00034000"/>
    </source>
</evidence>
<comment type="similarity">
    <text evidence="2">In the C-terminal section; belongs to the transpeptidase family.</text>
</comment>
<evidence type="ECO:0000259" key="18">
    <source>
        <dbReference type="Pfam" id="PF00905"/>
    </source>
</evidence>
<dbReference type="InterPro" id="IPR012338">
    <property type="entry name" value="Beta-lactam/transpept-like"/>
</dbReference>
<dbReference type="InterPro" id="IPR023346">
    <property type="entry name" value="Lysozyme-like_dom_sf"/>
</dbReference>
<keyword evidence="17" id="KW-0812">Transmembrane</keyword>
<evidence type="ECO:0000256" key="6">
    <source>
        <dbReference type="ARBA" id="ARBA00022670"/>
    </source>
</evidence>
<evidence type="ECO:0000256" key="13">
    <source>
        <dbReference type="ARBA" id="ARBA00023268"/>
    </source>
</evidence>
<keyword evidence="13" id="KW-0511">Multifunctional enzyme</keyword>
<feature type="transmembrane region" description="Helical" evidence="17">
    <location>
        <begin position="76"/>
        <end position="101"/>
    </location>
</feature>
<keyword evidence="6" id="KW-0645">Protease</keyword>
<evidence type="ECO:0000259" key="19">
    <source>
        <dbReference type="Pfam" id="PF00912"/>
    </source>
</evidence>
<evidence type="ECO:0000256" key="9">
    <source>
        <dbReference type="ARBA" id="ARBA00022801"/>
    </source>
</evidence>
<dbReference type="InterPro" id="IPR050396">
    <property type="entry name" value="Glycosyltr_51/Transpeptidase"/>
</dbReference>
<evidence type="ECO:0000256" key="17">
    <source>
        <dbReference type="SAM" id="Phobius"/>
    </source>
</evidence>
<comment type="subcellular location">
    <subcellularLocation>
        <location evidence="1">Cell membrane</location>
    </subcellularLocation>
</comment>
<comment type="catalytic activity">
    <reaction evidence="16">
        <text>[GlcNAc-(1-&gt;4)-Mur2Ac(oyl-L-Ala-gamma-D-Glu-L-Lys-D-Ala-D-Ala)](n)-di-trans,octa-cis-undecaprenyl diphosphate + beta-D-GlcNAc-(1-&gt;4)-Mur2Ac(oyl-L-Ala-gamma-D-Glu-L-Lys-D-Ala-D-Ala)-di-trans,octa-cis-undecaprenyl diphosphate = [GlcNAc-(1-&gt;4)-Mur2Ac(oyl-L-Ala-gamma-D-Glu-L-Lys-D-Ala-D-Ala)](n+1)-di-trans,octa-cis-undecaprenyl diphosphate + di-trans,octa-cis-undecaprenyl diphosphate + H(+)</text>
        <dbReference type="Rhea" id="RHEA:23708"/>
        <dbReference type="Rhea" id="RHEA-COMP:9602"/>
        <dbReference type="Rhea" id="RHEA-COMP:9603"/>
        <dbReference type="ChEBI" id="CHEBI:15378"/>
        <dbReference type="ChEBI" id="CHEBI:58405"/>
        <dbReference type="ChEBI" id="CHEBI:60033"/>
        <dbReference type="ChEBI" id="CHEBI:78435"/>
        <dbReference type="EC" id="2.4.99.28"/>
    </reaction>
</comment>
<dbReference type="GO" id="GO:0009002">
    <property type="term" value="F:serine-type D-Ala-D-Ala carboxypeptidase activity"/>
    <property type="evidence" value="ECO:0007669"/>
    <property type="project" value="UniProtKB-EC"/>
</dbReference>
<name>A0A831Z2C5_UNCKA</name>
<dbReference type="GO" id="GO:0071555">
    <property type="term" value="P:cell wall organization"/>
    <property type="evidence" value="ECO:0007669"/>
    <property type="project" value="UniProtKB-KW"/>
</dbReference>
<keyword evidence="17" id="KW-1133">Transmembrane helix</keyword>
<dbReference type="GO" id="GO:0008658">
    <property type="term" value="F:penicillin binding"/>
    <property type="evidence" value="ECO:0007669"/>
    <property type="project" value="InterPro"/>
</dbReference>
<dbReference type="GO" id="GO:0005886">
    <property type="term" value="C:plasma membrane"/>
    <property type="evidence" value="ECO:0007669"/>
    <property type="project" value="UniProtKB-SubCell"/>
</dbReference>
<keyword evidence="4" id="KW-1003">Cell membrane</keyword>
<keyword evidence="9" id="KW-0378">Hydrolase</keyword>
<evidence type="ECO:0000256" key="2">
    <source>
        <dbReference type="ARBA" id="ARBA00007090"/>
    </source>
</evidence>
<comment type="similarity">
    <text evidence="3">In the N-terminal section; belongs to the glycosyltransferase 51 family.</text>
</comment>
<gene>
    <name evidence="20" type="ORF">ENR01_01085</name>
</gene>
<organism evidence="20">
    <name type="scientific">candidate division WWE3 bacterium</name>
    <dbReference type="NCBI Taxonomy" id="2053526"/>
    <lineage>
        <taxon>Bacteria</taxon>
        <taxon>Katanobacteria</taxon>
    </lineage>
</organism>
<keyword evidence="10" id="KW-0133">Cell shape</keyword>
<dbReference type="InterPro" id="IPR036950">
    <property type="entry name" value="PBP_transglycosylase"/>
</dbReference>